<dbReference type="Proteomes" id="UP000694393">
    <property type="component" value="Unplaced"/>
</dbReference>
<dbReference type="AlphaFoldDB" id="A0A8C8SAG5"/>
<reference evidence="2" key="2">
    <citation type="submission" date="2025-09" db="UniProtKB">
        <authorList>
            <consortium name="Ensembl"/>
        </authorList>
    </citation>
    <scope>IDENTIFICATION</scope>
</reference>
<feature type="domain" description="Paraneoplastic antigen Ma-like N-terminal" evidence="1">
    <location>
        <begin position="1"/>
        <end position="44"/>
    </location>
</feature>
<keyword evidence="3" id="KW-1185">Reference proteome</keyword>
<name>A0A8C8SAG5_9SAUR</name>
<dbReference type="InterPro" id="IPR048271">
    <property type="entry name" value="PNMA_N"/>
</dbReference>
<proteinExistence type="predicted"/>
<dbReference type="Ensembl" id="ENSPCET00000017255.1">
    <property type="protein sequence ID" value="ENSPCEP00000016669.1"/>
    <property type="gene ID" value="ENSPCEG00000013101.1"/>
</dbReference>
<sequence length="75" mass="7790">MASQLLEGWCKGMNIDPENCLLVQGVPAGFGEGSIESTLEEHLAGCVVLAQVVRSSISGSHLTPPSASRATEKPP</sequence>
<evidence type="ECO:0000313" key="3">
    <source>
        <dbReference type="Proteomes" id="UP000694393"/>
    </source>
</evidence>
<evidence type="ECO:0000259" key="1">
    <source>
        <dbReference type="Pfam" id="PF20846"/>
    </source>
</evidence>
<organism evidence="2 3">
    <name type="scientific">Pelusios castaneus</name>
    <name type="common">West African mud turtle</name>
    <dbReference type="NCBI Taxonomy" id="367368"/>
    <lineage>
        <taxon>Eukaryota</taxon>
        <taxon>Metazoa</taxon>
        <taxon>Chordata</taxon>
        <taxon>Craniata</taxon>
        <taxon>Vertebrata</taxon>
        <taxon>Euteleostomi</taxon>
        <taxon>Archelosauria</taxon>
        <taxon>Testudinata</taxon>
        <taxon>Testudines</taxon>
        <taxon>Pleurodira</taxon>
        <taxon>Pelomedusidae</taxon>
        <taxon>Pelusios</taxon>
    </lineage>
</organism>
<protein>
    <recommendedName>
        <fullName evidence="1">Paraneoplastic antigen Ma-like N-terminal domain-containing protein</fullName>
    </recommendedName>
</protein>
<evidence type="ECO:0000313" key="2">
    <source>
        <dbReference type="Ensembl" id="ENSPCEP00000016669.1"/>
    </source>
</evidence>
<reference evidence="2" key="1">
    <citation type="submission" date="2025-08" db="UniProtKB">
        <authorList>
            <consortium name="Ensembl"/>
        </authorList>
    </citation>
    <scope>IDENTIFICATION</scope>
</reference>
<dbReference type="Pfam" id="PF20846">
    <property type="entry name" value="PNMA_N"/>
    <property type="match status" value="1"/>
</dbReference>
<accession>A0A8C8SAG5</accession>